<evidence type="ECO:0000256" key="1">
    <source>
        <dbReference type="ARBA" id="ARBA00004141"/>
    </source>
</evidence>
<protein>
    <submittedName>
        <fullName evidence="7">EamA family transporter</fullName>
    </submittedName>
</protein>
<evidence type="ECO:0000256" key="3">
    <source>
        <dbReference type="ARBA" id="ARBA00022989"/>
    </source>
</evidence>
<dbReference type="PANTHER" id="PTHR32322:SF9">
    <property type="entry name" value="AMINO-ACID METABOLITE EFFLUX PUMP-RELATED"/>
    <property type="match status" value="1"/>
</dbReference>
<keyword evidence="3 5" id="KW-1133">Transmembrane helix</keyword>
<feature type="transmembrane region" description="Helical" evidence="5">
    <location>
        <begin position="115"/>
        <end position="134"/>
    </location>
</feature>
<keyword evidence="2 5" id="KW-0812">Transmembrane</keyword>
<feature type="domain" description="EamA" evidence="6">
    <location>
        <begin position="141"/>
        <end position="280"/>
    </location>
</feature>
<dbReference type="InterPro" id="IPR037185">
    <property type="entry name" value="EmrE-like"/>
</dbReference>
<dbReference type="AlphaFoldDB" id="A0A6G7CQS4"/>
<evidence type="ECO:0000256" key="5">
    <source>
        <dbReference type="SAM" id="Phobius"/>
    </source>
</evidence>
<feature type="transmembrane region" description="Helical" evidence="5">
    <location>
        <begin position="140"/>
        <end position="159"/>
    </location>
</feature>
<evidence type="ECO:0000256" key="4">
    <source>
        <dbReference type="ARBA" id="ARBA00023136"/>
    </source>
</evidence>
<reference evidence="7 8" key="1">
    <citation type="submission" date="2020-02" db="EMBL/GenBank/DDBJ databases">
        <title>A complete genome of a marine bacterium Vibrio sp. ZWAL4003 isolated from the mangrove sediment with the ability to degrade polysaccharides.</title>
        <authorList>
            <person name="Wu J."/>
            <person name="Qu W."/>
            <person name="Zeng R."/>
        </authorList>
    </citation>
    <scope>NUCLEOTIDE SEQUENCE [LARGE SCALE GENOMIC DNA]</scope>
    <source>
        <strain evidence="7 8">ZWAL4003</strain>
    </source>
</reference>
<dbReference type="InterPro" id="IPR000620">
    <property type="entry name" value="EamA_dom"/>
</dbReference>
<feature type="transmembrane region" description="Helical" evidence="5">
    <location>
        <begin position="205"/>
        <end position="226"/>
    </location>
</feature>
<dbReference type="Proteomes" id="UP000503003">
    <property type="component" value="Chromosome 2"/>
</dbReference>
<feature type="domain" description="EamA" evidence="6">
    <location>
        <begin position="6"/>
        <end position="131"/>
    </location>
</feature>
<evidence type="ECO:0000259" key="6">
    <source>
        <dbReference type="Pfam" id="PF00892"/>
    </source>
</evidence>
<name>A0A6G7CQS4_9VIBR</name>
<feature type="transmembrane region" description="Helical" evidence="5">
    <location>
        <begin position="63"/>
        <end position="82"/>
    </location>
</feature>
<evidence type="ECO:0000313" key="8">
    <source>
        <dbReference type="Proteomes" id="UP000503003"/>
    </source>
</evidence>
<dbReference type="Pfam" id="PF00892">
    <property type="entry name" value="EamA"/>
    <property type="match status" value="2"/>
</dbReference>
<keyword evidence="8" id="KW-1185">Reference proteome</keyword>
<dbReference type="PANTHER" id="PTHR32322">
    <property type="entry name" value="INNER MEMBRANE TRANSPORTER"/>
    <property type="match status" value="1"/>
</dbReference>
<feature type="transmembrane region" description="Helical" evidence="5">
    <location>
        <begin position="263"/>
        <end position="282"/>
    </location>
</feature>
<sequence>MQGKHLLLVIGVMVIWGVNFSAIKLVVSQLDPFLIAAARFLLATFPIIFFVKKPNVHVKYFIAYGLVFGTGIWGMAYCSIAFGLSSGMASVLLQLDVLTTIAVGALLYKEVISKQMWLGIAVALVGLILSIVYTNGNITLLGFVFILISAICWPLMGVIIRHSGTKSPFAFNIWGMLFAPVPLILLSLAVNGVDGLVATYEQWNGSAWFSVLFQAYPTTLFGYWIWNKMILNYPMSKLAPLTLLTSVFALLSGYLFFGETLSTVQWISCSLFLAGIVAVLYPSNANSEQKGRSFKRLFSNRKAKYRRIPTQ</sequence>
<dbReference type="GO" id="GO:0016020">
    <property type="term" value="C:membrane"/>
    <property type="evidence" value="ECO:0007669"/>
    <property type="project" value="UniProtKB-SubCell"/>
</dbReference>
<comment type="subcellular location">
    <subcellularLocation>
        <location evidence="1">Membrane</location>
        <topology evidence="1">Multi-pass membrane protein</topology>
    </subcellularLocation>
</comment>
<feature type="transmembrane region" description="Helical" evidence="5">
    <location>
        <begin position="33"/>
        <end position="51"/>
    </location>
</feature>
<dbReference type="EMBL" id="CP049332">
    <property type="protein sequence ID" value="QIH44434.1"/>
    <property type="molecule type" value="Genomic_DNA"/>
</dbReference>
<dbReference type="SUPFAM" id="SSF103481">
    <property type="entry name" value="Multidrug resistance efflux transporter EmrE"/>
    <property type="match status" value="2"/>
</dbReference>
<organism evidence="7 8">
    <name type="scientific">Vibrio ziniensis</name>
    <dbReference type="NCBI Taxonomy" id="2711221"/>
    <lineage>
        <taxon>Bacteria</taxon>
        <taxon>Pseudomonadati</taxon>
        <taxon>Pseudomonadota</taxon>
        <taxon>Gammaproteobacteria</taxon>
        <taxon>Vibrionales</taxon>
        <taxon>Vibrionaceae</taxon>
        <taxon>Vibrio</taxon>
    </lineage>
</organism>
<dbReference type="KEGG" id="vzi:G5S32_21065"/>
<accession>A0A6G7CQS4</accession>
<evidence type="ECO:0000313" key="7">
    <source>
        <dbReference type="EMBL" id="QIH44434.1"/>
    </source>
</evidence>
<keyword evidence="4 5" id="KW-0472">Membrane</keyword>
<feature type="transmembrane region" description="Helical" evidence="5">
    <location>
        <begin position="88"/>
        <end position="108"/>
    </location>
</feature>
<evidence type="ECO:0000256" key="2">
    <source>
        <dbReference type="ARBA" id="ARBA00022692"/>
    </source>
</evidence>
<feature type="transmembrane region" description="Helical" evidence="5">
    <location>
        <begin position="7"/>
        <end position="27"/>
    </location>
</feature>
<dbReference type="RefSeq" id="WP_165314086.1">
    <property type="nucleotide sequence ID" value="NZ_CP049332.1"/>
</dbReference>
<dbReference type="InterPro" id="IPR050638">
    <property type="entry name" value="AA-Vitamin_Transporters"/>
</dbReference>
<gene>
    <name evidence="7" type="ORF">G5S32_21065</name>
</gene>
<feature type="transmembrane region" description="Helical" evidence="5">
    <location>
        <begin position="238"/>
        <end position="257"/>
    </location>
</feature>
<feature type="transmembrane region" description="Helical" evidence="5">
    <location>
        <begin position="171"/>
        <end position="193"/>
    </location>
</feature>
<proteinExistence type="predicted"/>